<dbReference type="InterPro" id="IPR005674">
    <property type="entry name" value="CocE/Ser_esterase"/>
</dbReference>
<dbReference type="GO" id="GO:0008239">
    <property type="term" value="F:dipeptidyl-peptidase activity"/>
    <property type="evidence" value="ECO:0007669"/>
    <property type="project" value="InterPro"/>
</dbReference>
<evidence type="ECO:0000256" key="2">
    <source>
        <dbReference type="SAM" id="MobiDB-lite"/>
    </source>
</evidence>
<dbReference type="SUPFAM" id="SSF49785">
    <property type="entry name" value="Galactose-binding domain-like"/>
    <property type="match status" value="1"/>
</dbReference>
<dbReference type="Pfam" id="PF08530">
    <property type="entry name" value="PepX_C"/>
    <property type="match status" value="1"/>
</dbReference>
<dbReference type="InterPro" id="IPR000383">
    <property type="entry name" value="Xaa-Pro-like_dom"/>
</dbReference>
<dbReference type="Proteomes" id="UP000249590">
    <property type="component" value="Unassembled WGS sequence"/>
</dbReference>
<dbReference type="EMBL" id="QHHQ01000003">
    <property type="protein sequence ID" value="RAI01185.1"/>
    <property type="molecule type" value="Genomic_DNA"/>
</dbReference>
<accession>A0A8B2NV50</accession>
<feature type="region of interest" description="Disordered" evidence="2">
    <location>
        <begin position="596"/>
        <end position="616"/>
    </location>
</feature>
<evidence type="ECO:0000313" key="5">
    <source>
        <dbReference type="Proteomes" id="UP000249590"/>
    </source>
</evidence>
<reference evidence="4 5" key="1">
    <citation type="submission" date="2018-05" db="EMBL/GenBank/DDBJ databases">
        <title>Acuticoccus sediminis sp. nov., isolated from deep-sea sediment of Indian Ocean.</title>
        <authorList>
            <person name="Liu X."/>
            <person name="Lai Q."/>
            <person name="Du Y."/>
            <person name="Sun F."/>
            <person name="Zhang X."/>
            <person name="Wang S."/>
            <person name="Shao Z."/>
        </authorList>
    </citation>
    <scope>NUCLEOTIDE SEQUENCE [LARGE SCALE GENOMIC DNA]</scope>
    <source>
        <strain evidence="4 5">PTG4-2</strain>
    </source>
</reference>
<sequence length="616" mass="67635">MSDSDAAATAWSVSPRRYLANRTATYTIAPPTSRYITMRDGCRIALDVYLPEGERPADGVPAILILTPYYRRFATAEGSSAEPTPNAARYRDEFVPYGYALVVVDVRGSGASFGTRDSFRSPTERDDFFEIAEFVANEPWCNGVLGSTGISYLGAASCFLASTGHPAVKAIAPLFAVWNTWVDHQYPGGVRMNTLPASYDRLMIGLDHDRRDILAETAYFGHPDYRGPAPVDGDDGTLVAEAVAEHRNNFHMPDFIGEFPFADSRLPYDETFGAFSFSPYHYAEGFRPDCAIYNISGWMDGAGFANGAIARHLSLPNPQHLLLGPWDHGARTNVSPWRKGQLSDFPLYAEILRFFDTYLMGLDTGLEDEAPVHYFSLHGEEWRAAGAWPPVTGAQTLHLAADGALGAPNGSGSDTWKADFNRGTGLNTRHERLAAINTTTYYADWQDRIDGLASYTTAPLDAPLEVSGHPVVEVQLTADQGDAVLFAYLSEIEADGSVRYVTEGHLRALHRKMADPDPRQVWSWPFRDYSAANAEPLRPGEPATLRFALLPTSWVFSAGSRIRLSFAGADMDHYVQLPHGRPPKITVHYGTEAGSRLELPVSATTSPDAAHEKEAR</sequence>
<dbReference type="RefSeq" id="WP_111347848.1">
    <property type="nucleotide sequence ID" value="NZ_QHHQ01000003.1"/>
</dbReference>
<dbReference type="InterPro" id="IPR029058">
    <property type="entry name" value="AB_hydrolase_fold"/>
</dbReference>
<evidence type="ECO:0000259" key="3">
    <source>
        <dbReference type="SMART" id="SM00939"/>
    </source>
</evidence>
<dbReference type="AlphaFoldDB" id="A0A8B2NV50"/>
<proteinExistence type="predicted"/>
<dbReference type="InterPro" id="IPR008979">
    <property type="entry name" value="Galactose-bd-like_sf"/>
</dbReference>
<dbReference type="SUPFAM" id="SSF53474">
    <property type="entry name" value="alpha/beta-Hydrolases"/>
    <property type="match status" value="1"/>
</dbReference>
<keyword evidence="1 4" id="KW-0378">Hydrolase</keyword>
<evidence type="ECO:0000313" key="4">
    <source>
        <dbReference type="EMBL" id="RAI01185.1"/>
    </source>
</evidence>
<protein>
    <submittedName>
        <fullName evidence="4">Hydrolase</fullName>
    </submittedName>
</protein>
<comment type="caution">
    <text evidence="4">The sequence shown here is derived from an EMBL/GenBank/DDBJ whole genome shotgun (WGS) entry which is preliminary data.</text>
</comment>
<name>A0A8B2NV50_9HYPH</name>
<keyword evidence="5" id="KW-1185">Reference proteome</keyword>
<organism evidence="4 5">
    <name type="scientific">Acuticoccus sediminis</name>
    <dbReference type="NCBI Taxonomy" id="2184697"/>
    <lineage>
        <taxon>Bacteria</taxon>
        <taxon>Pseudomonadati</taxon>
        <taxon>Pseudomonadota</taxon>
        <taxon>Alphaproteobacteria</taxon>
        <taxon>Hyphomicrobiales</taxon>
        <taxon>Amorphaceae</taxon>
        <taxon>Acuticoccus</taxon>
    </lineage>
</organism>
<gene>
    <name evidence="4" type="ORF">DLJ53_16635</name>
</gene>
<dbReference type="Gene3D" id="1.10.3020.10">
    <property type="entry name" value="alpha-amino acid ester hydrolase ( Helical cap domain)"/>
    <property type="match status" value="1"/>
</dbReference>
<dbReference type="NCBIfam" id="TIGR00976">
    <property type="entry name" value="CocE_NonD"/>
    <property type="match status" value="1"/>
</dbReference>
<dbReference type="SMART" id="SM00939">
    <property type="entry name" value="PepX_C"/>
    <property type="match status" value="1"/>
</dbReference>
<dbReference type="OrthoDB" id="9806163at2"/>
<dbReference type="Gene3D" id="3.40.50.1820">
    <property type="entry name" value="alpha/beta hydrolase"/>
    <property type="match status" value="1"/>
</dbReference>
<dbReference type="InterPro" id="IPR013736">
    <property type="entry name" value="Xaa-Pro_dipept_C"/>
</dbReference>
<feature type="domain" description="Xaa-Pro dipeptidyl-peptidase C-terminal" evidence="3">
    <location>
        <begin position="352"/>
        <end position="598"/>
    </location>
</feature>
<dbReference type="Gene3D" id="2.60.120.260">
    <property type="entry name" value="Galactose-binding domain-like"/>
    <property type="match status" value="1"/>
</dbReference>
<evidence type="ECO:0000256" key="1">
    <source>
        <dbReference type="ARBA" id="ARBA00022801"/>
    </source>
</evidence>
<dbReference type="Pfam" id="PF02129">
    <property type="entry name" value="Peptidase_S15"/>
    <property type="match status" value="1"/>
</dbReference>